<dbReference type="InterPro" id="IPR032675">
    <property type="entry name" value="LRR_dom_sf"/>
</dbReference>
<name>A0ABS4KGJ6_9FIRM</name>
<feature type="transmembrane region" description="Helical" evidence="1">
    <location>
        <begin position="113"/>
        <end position="129"/>
    </location>
</feature>
<feature type="transmembrane region" description="Helical" evidence="1">
    <location>
        <begin position="211"/>
        <end position="227"/>
    </location>
</feature>
<dbReference type="EMBL" id="JAGGLI010000005">
    <property type="protein sequence ID" value="MBP2026907.1"/>
    <property type="molecule type" value="Genomic_DNA"/>
</dbReference>
<keyword evidence="1" id="KW-0812">Transmembrane</keyword>
<reference evidence="2 3" key="1">
    <citation type="submission" date="2021-03" db="EMBL/GenBank/DDBJ databases">
        <title>Genomic Encyclopedia of Type Strains, Phase IV (KMG-IV): sequencing the most valuable type-strain genomes for metagenomic binning, comparative biology and taxonomic classification.</title>
        <authorList>
            <person name="Goeker M."/>
        </authorList>
    </citation>
    <scope>NUCLEOTIDE SEQUENCE [LARGE SCALE GENOMIC DNA]</scope>
    <source>
        <strain evidence="2 3">DSM 27512</strain>
    </source>
</reference>
<accession>A0ABS4KGJ6</accession>
<feature type="transmembrane region" description="Helical" evidence="1">
    <location>
        <begin position="180"/>
        <end position="199"/>
    </location>
</feature>
<dbReference type="RefSeq" id="WP_209659380.1">
    <property type="nucleotide sequence ID" value="NZ_JAGGLI010000005.1"/>
</dbReference>
<dbReference type="Proteomes" id="UP001314903">
    <property type="component" value="Unassembled WGS sequence"/>
</dbReference>
<sequence>MNAGVFFSIATYIGMLLVFWISEKNLIEQVQCGCIHFKKYKFSLIFLSAILGIIFYLKGDIAIIYRINLTLILIFSIHYIHCISDIENYIERKAIEDETIKEIHENYYKKDKLLNTLGFLIMSIVYVYGYRFDSVFLLLCYVFFINMRQIYVRRKDGFQTSVIFFGGALYIRSDLYLSNFELELSLLIYFFIFLLYDIYKSEGEDKLKQTLSIALILPVALFMGAYLRDHRIIKDAGLERAVRDVFLEKGIFVEEIERAPFSEVRILIVEPKYMVREIDGIEKLENLEEIHILGPRLKSIKSLSELDNLRKIVISSENQIFVNDIVHMFPEAEIVVQGL</sequence>
<evidence type="ECO:0000313" key="2">
    <source>
        <dbReference type="EMBL" id="MBP2026907.1"/>
    </source>
</evidence>
<keyword evidence="1" id="KW-0472">Membrane</keyword>
<proteinExistence type="predicted"/>
<dbReference type="Gene3D" id="3.80.10.10">
    <property type="entry name" value="Ribonuclease Inhibitor"/>
    <property type="match status" value="1"/>
</dbReference>
<keyword evidence="1" id="KW-1133">Transmembrane helix</keyword>
<keyword evidence="3" id="KW-1185">Reference proteome</keyword>
<comment type="caution">
    <text evidence="2">The sequence shown here is derived from an EMBL/GenBank/DDBJ whole genome shotgun (WGS) entry which is preliminary data.</text>
</comment>
<gene>
    <name evidence="2" type="ORF">J2Z35_000699</name>
</gene>
<feature type="transmembrane region" description="Helical" evidence="1">
    <location>
        <begin position="6"/>
        <end position="22"/>
    </location>
</feature>
<feature type="transmembrane region" description="Helical" evidence="1">
    <location>
        <begin position="42"/>
        <end position="57"/>
    </location>
</feature>
<protein>
    <submittedName>
        <fullName evidence="2">Uncharacterized protein</fullName>
    </submittedName>
</protein>
<organism evidence="2 3">
    <name type="scientific">Acetoanaerobium pronyense</name>
    <dbReference type="NCBI Taxonomy" id="1482736"/>
    <lineage>
        <taxon>Bacteria</taxon>
        <taxon>Bacillati</taxon>
        <taxon>Bacillota</taxon>
        <taxon>Clostridia</taxon>
        <taxon>Peptostreptococcales</taxon>
        <taxon>Filifactoraceae</taxon>
        <taxon>Acetoanaerobium</taxon>
    </lineage>
</organism>
<feature type="transmembrane region" description="Helical" evidence="1">
    <location>
        <begin position="63"/>
        <end position="83"/>
    </location>
</feature>
<feature type="transmembrane region" description="Helical" evidence="1">
    <location>
        <begin position="135"/>
        <end position="151"/>
    </location>
</feature>
<evidence type="ECO:0000313" key="3">
    <source>
        <dbReference type="Proteomes" id="UP001314903"/>
    </source>
</evidence>
<evidence type="ECO:0000256" key="1">
    <source>
        <dbReference type="SAM" id="Phobius"/>
    </source>
</evidence>